<comment type="caution">
    <text evidence="1">The sequence shown here is derived from an EMBL/GenBank/DDBJ whole genome shotgun (WGS) entry which is preliminary data.</text>
</comment>
<name>A0ABX0YYU7_STRTL</name>
<reference evidence="1 2" key="1">
    <citation type="submission" date="2020-03" db="EMBL/GenBank/DDBJ databases">
        <title>WGS of actinomycetes isolated from Thailand.</title>
        <authorList>
            <person name="Thawai C."/>
        </authorList>
    </citation>
    <scope>NUCLEOTIDE SEQUENCE [LARGE SCALE GENOMIC DNA]</scope>
    <source>
        <strain evidence="1 2">NBRC 13905</strain>
    </source>
</reference>
<organism evidence="1 2">
    <name type="scientific">Streptomyces thermoviolaceus subsp. thermoviolaceus</name>
    <dbReference type="NCBI Taxonomy" id="66860"/>
    <lineage>
        <taxon>Bacteria</taxon>
        <taxon>Bacillati</taxon>
        <taxon>Actinomycetota</taxon>
        <taxon>Actinomycetes</taxon>
        <taxon>Kitasatosporales</taxon>
        <taxon>Streptomycetaceae</taxon>
        <taxon>Streptomyces</taxon>
    </lineage>
</organism>
<keyword evidence="2" id="KW-1185">Reference proteome</keyword>
<gene>
    <name evidence="1" type="ORF">HCJ95_18765</name>
</gene>
<protein>
    <recommendedName>
        <fullName evidence="3">Small CPxCG-related zinc finger protein</fullName>
    </recommendedName>
</protein>
<dbReference type="RefSeq" id="WP_125496394.1">
    <property type="nucleotide sequence ID" value="NZ_BMVZ01000019.1"/>
</dbReference>
<accession>A0ABX0YYU7</accession>
<evidence type="ECO:0000313" key="1">
    <source>
        <dbReference type="EMBL" id="NJP16261.1"/>
    </source>
</evidence>
<evidence type="ECO:0000313" key="2">
    <source>
        <dbReference type="Proteomes" id="UP000635996"/>
    </source>
</evidence>
<proteinExistence type="predicted"/>
<dbReference type="Proteomes" id="UP000635996">
    <property type="component" value="Unassembled WGS sequence"/>
</dbReference>
<dbReference type="EMBL" id="JAATEL010000020">
    <property type="protein sequence ID" value="NJP16261.1"/>
    <property type="molecule type" value="Genomic_DNA"/>
</dbReference>
<evidence type="ECO:0008006" key="3">
    <source>
        <dbReference type="Google" id="ProtNLM"/>
    </source>
</evidence>
<sequence>MAHGARRTPAPPPRPDLARARDCEHCRGWGTVITRDGDHLLCAVCQPVADVSEPRQQTPSHRHTPA</sequence>